<dbReference type="RefSeq" id="WP_262430035.1">
    <property type="nucleotide sequence ID" value="NZ_JACRTG010000023.1"/>
</dbReference>
<dbReference type="PROSITE" id="PS50887">
    <property type="entry name" value="GGDEF"/>
    <property type="match status" value="1"/>
</dbReference>
<dbReference type="SUPFAM" id="SSF109604">
    <property type="entry name" value="HD-domain/PDEase-like"/>
    <property type="match status" value="1"/>
</dbReference>
<dbReference type="PANTHER" id="PTHR43155">
    <property type="entry name" value="CYCLIC DI-GMP PHOSPHODIESTERASE PA4108-RELATED"/>
    <property type="match status" value="1"/>
</dbReference>
<feature type="domain" description="HD-GYP" evidence="2">
    <location>
        <begin position="285"/>
        <end position="476"/>
    </location>
</feature>
<sequence length="476" mass="55720">MEYPAKKDYFISFKAVYNDKNEFIDYILINFSENLKASGIIKYEELIGRKLSELFIENEDILPGLRDLYYHMIPNTSRKFENYIEKFDKWYLINIFSDEKDYLILFYTDITAQKHNTKYSIPNTEYGKSKNIVNIHCFKDNLTGLYSKEFFELELTRLDTQRQLPISVIVADVNGLKLINDAFGHFMGDEALKTIANILKKVFRKEDIVSRFGGDEFFILLPKTTEQTSLSIIKRIKKKIDNNPLDFLKLSMSFGTATKTKEEENILDIVKKSEERMYFNKLIESKEAKRNMIDYIKERLAKISCETEQHHDRLEYLSIKLADKIGISEIEKEELKLLCKYHDIGKAGIPNYILNKKEPLNDEEWDKLRRHSEIGYHIMQSAGEPIAINELILMHHERWDGKGYPGLLKGEEIPKIVRIFAIADAYEAMVNYRPYKERKSHTEALEEISANAGTQFDPRLAELFIELMKLDAEEAT</sequence>
<name>A0A926ETH3_9FIRM</name>
<dbReference type="InterPro" id="IPR029787">
    <property type="entry name" value="Nucleotide_cyclase"/>
</dbReference>
<dbReference type="NCBIfam" id="TIGR00254">
    <property type="entry name" value="GGDEF"/>
    <property type="match status" value="1"/>
</dbReference>
<dbReference type="CDD" id="cd01949">
    <property type="entry name" value="GGDEF"/>
    <property type="match status" value="1"/>
</dbReference>
<dbReference type="Proteomes" id="UP000601171">
    <property type="component" value="Unassembled WGS sequence"/>
</dbReference>
<dbReference type="Pfam" id="PF13487">
    <property type="entry name" value="HD_5"/>
    <property type="match status" value="1"/>
</dbReference>
<organism evidence="3 4">
    <name type="scientific">Paratissierella segnis</name>
    <dbReference type="NCBI Taxonomy" id="2763679"/>
    <lineage>
        <taxon>Bacteria</taxon>
        <taxon>Bacillati</taxon>
        <taxon>Bacillota</taxon>
        <taxon>Tissierellia</taxon>
        <taxon>Tissierellales</taxon>
        <taxon>Tissierellaceae</taxon>
        <taxon>Paratissierella</taxon>
    </lineage>
</organism>
<dbReference type="AlphaFoldDB" id="A0A926ETH3"/>
<proteinExistence type="predicted"/>
<dbReference type="Pfam" id="PF00990">
    <property type="entry name" value="GGDEF"/>
    <property type="match status" value="1"/>
</dbReference>
<evidence type="ECO:0000259" key="2">
    <source>
        <dbReference type="PROSITE" id="PS51832"/>
    </source>
</evidence>
<comment type="caution">
    <text evidence="3">The sequence shown here is derived from an EMBL/GenBank/DDBJ whole genome shotgun (WGS) entry which is preliminary data.</text>
</comment>
<feature type="domain" description="GGDEF" evidence="1">
    <location>
        <begin position="164"/>
        <end position="298"/>
    </location>
</feature>
<dbReference type="InterPro" id="IPR003607">
    <property type="entry name" value="HD/PDEase_dom"/>
</dbReference>
<accession>A0A926ETH3</accession>
<dbReference type="PANTHER" id="PTHR43155:SF2">
    <property type="entry name" value="CYCLIC DI-GMP PHOSPHODIESTERASE PA4108"/>
    <property type="match status" value="1"/>
</dbReference>
<gene>
    <name evidence="3" type="ORF">H8707_10100</name>
</gene>
<dbReference type="InterPro" id="IPR000160">
    <property type="entry name" value="GGDEF_dom"/>
</dbReference>
<dbReference type="SUPFAM" id="SSF55073">
    <property type="entry name" value="Nucleotide cyclase"/>
    <property type="match status" value="1"/>
</dbReference>
<keyword evidence="4" id="KW-1185">Reference proteome</keyword>
<reference evidence="3" key="1">
    <citation type="submission" date="2020-08" db="EMBL/GenBank/DDBJ databases">
        <title>Genome public.</title>
        <authorList>
            <person name="Liu C."/>
            <person name="Sun Q."/>
        </authorList>
    </citation>
    <scope>NUCLEOTIDE SEQUENCE</scope>
    <source>
        <strain evidence="3">BX21</strain>
    </source>
</reference>
<dbReference type="Gene3D" id="3.30.70.270">
    <property type="match status" value="1"/>
</dbReference>
<evidence type="ECO:0000313" key="4">
    <source>
        <dbReference type="Proteomes" id="UP000601171"/>
    </source>
</evidence>
<evidence type="ECO:0000313" key="3">
    <source>
        <dbReference type="EMBL" id="MBC8588581.1"/>
    </source>
</evidence>
<dbReference type="CDD" id="cd00077">
    <property type="entry name" value="HDc"/>
    <property type="match status" value="1"/>
</dbReference>
<dbReference type="InterPro" id="IPR043128">
    <property type="entry name" value="Rev_trsase/Diguanyl_cyclase"/>
</dbReference>
<evidence type="ECO:0000259" key="1">
    <source>
        <dbReference type="PROSITE" id="PS50887"/>
    </source>
</evidence>
<dbReference type="InterPro" id="IPR037522">
    <property type="entry name" value="HD_GYP_dom"/>
</dbReference>
<dbReference type="SMART" id="SM00267">
    <property type="entry name" value="GGDEF"/>
    <property type="match status" value="1"/>
</dbReference>
<dbReference type="Gene3D" id="1.10.3210.10">
    <property type="entry name" value="Hypothetical protein af1432"/>
    <property type="match status" value="1"/>
</dbReference>
<protein>
    <submittedName>
        <fullName evidence="3">Diguanylate cyclase</fullName>
    </submittedName>
</protein>
<dbReference type="EMBL" id="JACRTG010000023">
    <property type="protein sequence ID" value="MBC8588581.1"/>
    <property type="molecule type" value="Genomic_DNA"/>
</dbReference>
<dbReference type="PROSITE" id="PS51832">
    <property type="entry name" value="HD_GYP"/>
    <property type="match status" value="1"/>
</dbReference>